<keyword evidence="5 11" id="KW-1133">Transmembrane helix</keyword>
<keyword evidence="3" id="KW-0001">2Fe-2S</keyword>
<keyword evidence="2 11" id="KW-0812">Transmembrane</keyword>
<dbReference type="InterPro" id="IPR017941">
    <property type="entry name" value="Rieske_2Fe-2S"/>
</dbReference>
<evidence type="ECO:0000256" key="8">
    <source>
        <dbReference type="ARBA" id="ARBA00023014"/>
    </source>
</evidence>
<evidence type="ECO:0000256" key="9">
    <source>
        <dbReference type="ARBA" id="ARBA00023136"/>
    </source>
</evidence>
<dbReference type="SUPFAM" id="SSF50022">
    <property type="entry name" value="ISP domain"/>
    <property type="match status" value="1"/>
</dbReference>
<dbReference type="GO" id="GO:0016491">
    <property type="term" value="F:oxidoreductase activity"/>
    <property type="evidence" value="ECO:0000318"/>
    <property type="project" value="GO_Central"/>
</dbReference>
<dbReference type="ExpressionAtlas" id="A0A2K3D0H7">
    <property type="expression patterns" value="baseline and differential"/>
</dbReference>
<dbReference type="GO" id="GO:0016020">
    <property type="term" value="C:membrane"/>
    <property type="evidence" value="ECO:0007669"/>
    <property type="project" value="UniProtKB-SubCell"/>
</dbReference>
<dbReference type="Gramene" id="PNW74043">
    <property type="protein sequence ID" value="PNW74043"/>
    <property type="gene ID" value="CHLRE_13g583050v5"/>
</dbReference>
<dbReference type="EMBL" id="CM008974">
    <property type="protein sequence ID" value="PNW74043.1"/>
    <property type="molecule type" value="Genomic_DNA"/>
</dbReference>
<evidence type="ECO:0000256" key="10">
    <source>
        <dbReference type="SAM" id="MobiDB-lite"/>
    </source>
</evidence>
<evidence type="ECO:0000256" key="4">
    <source>
        <dbReference type="ARBA" id="ARBA00022723"/>
    </source>
</evidence>
<evidence type="ECO:0000256" key="5">
    <source>
        <dbReference type="ARBA" id="ARBA00022989"/>
    </source>
</evidence>
<keyword evidence="7" id="KW-0408">Iron</keyword>
<proteinExistence type="predicted"/>
<evidence type="ECO:0000256" key="7">
    <source>
        <dbReference type="ARBA" id="ARBA00023004"/>
    </source>
</evidence>
<evidence type="ECO:0000256" key="11">
    <source>
        <dbReference type="SAM" id="Phobius"/>
    </source>
</evidence>
<comment type="subcellular location">
    <subcellularLocation>
        <location evidence="1">Membrane</location>
    </subcellularLocation>
</comment>
<dbReference type="GO" id="GO:0051537">
    <property type="term" value="F:2 iron, 2 sulfur cluster binding"/>
    <property type="evidence" value="ECO:0007669"/>
    <property type="project" value="UniProtKB-KW"/>
</dbReference>
<feature type="region of interest" description="Disordered" evidence="10">
    <location>
        <begin position="266"/>
        <end position="297"/>
    </location>
</feature>
<keyword evidence="8" id="KW-0411">Iron-sulfur</keyword>
<feature type="compositionally biased region" description="Low complexity" evidence="10">
    <location>
        <begin position="366"/>
        <end position="423"/>
    </location>
</feature>
<organism evidence="13 14">
    <name type="scientific">Chlamydomonas reinhardtii</name>
    <name type="common">Chlamydomonas smithii</name>
    <dbReference type="NCBI Taxonomy" id="3055"/>
    <lineage>
        <taxon>Eukaryota</taxon>
        <taxon>Viridiplantae</taxon>
        <taxon>Chlorophyta</taxon>
        <taxon>core chlorophytes</taxon>
        <taxon>Chlorophyceae</taxon>
        <taxon>CS clade</taxon>
        <taxon>Chlamydomonadales</taxon>
        <taxon>Chlamydomonadaceae</taxon>
        <taxon>Chlamydomonas</taxon>
    </lineage>
</organism>
<feature type="transmembrane region" description="Helical" evidence="11">
    <location>
        <begin position="733"/>
        <end position="755"/>
    </location>
</feature>
<feature type="region of interest" description="Disordered" evidence="10">
    <location>
        <begin position="355"/>
        <end position="432"/>
    </location>
</feature>
<name>A0A2K3D0H7_CHLRE</name>
<dbReference type="InterPro" id="IPR036922">
    <property type="entry name" value="Rieske_2Fe-2S_sf"/>
</dbReference>
<dbReference type="Pfam" id="PF00355">
    <property type="entry name" value="Rieske"/>
    <property type="match status" value="1"/>
</dbReference>
<feature type="region of interest" description="Disordered" evidence="10">
    <location>
        <begin position="554"/>
        <end position="591"/>
    </location>
</feature>
<evidence type="ECO:0000256" key="2">
    <source>
        <dbReference type="ARBA" id="ARBA00022692"/>
    </source>
</evidence>
<dbReference type="GO" id="GO:0005737">
    <property type="term" value="C:cytoplasm"/>
    <property type="evidence" value="ECO:0000318"/>
    <property type="project" value="GO_Central"/>
</dbReference>
<sequence length="781" mass="80488">MGSHLRPCASGLRPGPQCQLRRSATRSGFSCRAAGVSYATRPSSGPGRRGWVVTPAAVSTTTTTTTTTTTATASTAAAVQQDGGSAADAWAGVDGQSTVAAAADGSADAPFIWTRHWWPLMPESYLRADRPTPVTLLGVPLVVWRDGACGWRVFKDQCPHRMAPLSEGRVESDGSLSCSYHGWRFQGSGACSRIPQALDAAAEAAACSSRRSCATAFPCKVEAGMLWVWPDESPDASAAAASTAPLITHNLRTRGADIDAQWREWQAAQEGASSTSSTTSTSSGSNASSGSSGGAGAPAAAAAAAAAPKKGSKPPRRVDWFMRELPYSYEVLLENLLDPAHLPFSHHGLNPFLNRSAGGPMPMRPPTSADAAGADASVSSSPASTITTTTTTTATSTTTSSASSPSTSGASGSGAGAAATSVPRHWAREGGPDSEFDFVGNISRDGSISLTAPHLITYTYRTGAGSDMLIELFATPVAPGRSRFFTPAVPPPPGAKRPPMPPLKQLNLKRIASIASFILDPVVTYHRTMNTLLDGDSVFLHVQDELLRRIEAEADSSTPAAPAAATASASPADGSSSNSNSDSNSSSNSGGGSLWSRVYYLPTQADTAMLSGRRWLEQRAGGGPFRARQRQLLAPSSTSSSVTTAAEAPLPLISMAGPVVPGAAPTPDARKAMLLNRYEQHTRHCPTCRGRLEKLQQLAAAARSAQSLLQVALCVAGGALGAAAATSAAAATAAVGGVVGPAALALALVAAAWWAGGWLAAAADRWAQEFVFVDYVHADHD</sequence>
<dbReference type="PaxDb" id="3055-EDP08845"/>
<keyword evidence="9 11" id="KW-0472">Membrane</keyword>
<dbReference type="PANTHER" id="PTHR21266">
    <property type="entry name" value="IRON-SULFUR DOMAIN CONTAINING PROTEIN"/>
    <property type="match status" value="1"/>
</dbReference>
<evidence type="ECO:0000259" key="12">
    <source>
        <dbReference type="PROSITE" id="PS51296"/>
    </source>
</evidence>
<dbReference type="InParanoid" id="A0A2K3D0H7"/>
<protein>
    <recommendedName>
        <fullName evidence="12">Rieske domain-containing protein</fullName>
    </recommendedName>
</protein>
<keyword evidence="14" id="KW-1185">Reference proteome</keyword>
<feature type="transmembrane region" description="Helical" evidence="11">
    <location>
        <begin position="707"/>
        <end position="726"/>
    </location>
</feature>
<reference evidence="13 14" key="1">
    <citation type="journal article" date="2007" name="Science">
        <title>The Chlamydomonas genome reveals the evolution of key animal and plant functions.</title>
        <authorList>
            <person name="Merchant S.S."/>
            <person name="Prochnik S.E."/>
            <person name="Vallon O."/>
            <person name="Harris E.H."/>
            <person name="Karpowicz S.J."/>
            <person name="Witman G.B."/>
            <person name="Terry A."/>
            <person name="Salamov A."/>
            <person name="Fritz-Laylin L.K."/>
            <person name="Marechal-Drouard L."/>
            <person name="Marshall W.F."/>
            <person name="Qu L.H."/>
            <person name="Nelson D.R."/>
            <person name="Sanderfoot A.A."/>
            <person name="Spalding M.H."/>
            <person name="Kapitonov V.V."/>
            <person name="Ren Q."/>
            <person name="Ferris P."/>
            <person name="Lindquist E."/>
            <person name="Shapiro H."/>
            <person name="Lucas S.M."/>
            <person name="Grimwood J."/>
            <person name="Schmutz J."/>
            <person name="Cardol P."/>
            <person name="Cerutti H."/>
            <person name="Chanfreau G."/>
            <person name="Chen C.L."/>
            <person name="Cognat V."/>
            <person name="Croft M.T."/>
            <person name="Dent R."/>
            <person name="Dutcher S."/>
            <person name="Fernandez E."/>
            <person name="Fukuzawa H."/>
            <person name="Gonzalez-Ballester D."/>
            <person name="Gonzalez-Halphen D."/>
            <person name="Hallmann A."/>
            <person name="Hanikenne M."/>
            <person name="Hippler M."/>
            <person name="Inwood W."/>
            <person name="Jabbari K."/>
            <person name="Kalanon M."/>
            <person name="Kuras R."/>
            <person name="Lefebvre P.A."/>
            <person name="Lemaire S.D."/>
            <person name="Lobanov A.V."/>
            <person name="Lohr M."/>
            <person name="Manuell A."/>
            <person name="Meier I."/>
            <person name="Mets L."/>
            <person name="Mittag M."/>
            <person name="Mittelmeier T."/>
            <person name="Moroney J.V."/>
            <person name="Moseley J."/>
            <person name="Napoli C."/>
            <person name="Nedelcu A.M."/>
            <person name="Niyogi K."/>
            <person name="Novoselov S.V."/>
            <person name="Paulsen I.T."/>
            <person name="Pazour G."/>
            <person name="Purton S."/>
            <person name="Ral J.P."/>
            <person name="Riano-Pachon D.M."/>
            <person name="Riekhof W."/>
            <person name="Rymarquis L."/>
            <person name="Schroda M."/>
            <person name="Stern D."/>
            <person name="Umen J."/>
            <person name="Willows R."/>
            <person name="Wilson N."/>
            <person name="Zimmer S.L."/>
            <person name="Allmer J."/>
            <person name="Balk J."/>
            <person name="Bisova K."/>
            <person name="Chen C.J."/>
            <person name="Elias M."/>
            <person name="Gendler K."/>
            <person name="Hauser C."/>
            <person name="Lamb M.R."/>
            <person name="Ledford H."/>
            <person name="Long J.C."/>
            <person name="Minagawa J."/>
            <person name="Page M.D."/>
            <person name="Pan J."/>
            <person name="Pootakham W."/>
            <person name="Roje S."/>
            <person name="Rose A."/>
            <person name="Stahlberg E."/>
            <person name="Terauchi A.M."/>
            <person name="Yang P."/>
            <person name="Ball S."/>
            <person name="Bowler C."/>
            <person name="Dieckmann C.L."/>
            <person name="Gladyshev V.N."/>
            <person name="Green P."/>
            <person name="Jorgensen R."/>
            <person name="Mayfield S."/>
            <person name="Mueller-Roeber B."/>
            <person name="Rajamani S."/>
            <person name="Sayre R.T."/>
            <person name="Brokstein P."/>
            <person name="Dubchak I."/>
            <person name="Goodstein D."/>
            <person name="Hornick L."/>
            <person name="Huang Y.W."/>
            <person name="Jhaveri J."/>
            <person name="Luo Y."/>
            <person name="Martinez D."/>
            <person name="Ngau W.C."/>
            <person name="Otillar B."/>
            <person name="Poliakov A."/>
            <person name="Porter A."/>
            <person name="Szajkowski L."/>
            <person name="Werner G."/>
            <person name="Zhou K."/>
            <person name="Grigoriev I.V."/>
            <person name="Rokhsar D.S."/>
            <person name="Grossman A.R."/>
        </authorList>
    </citation>
    <scope>NUCLEOTIDE SEQUENCE [LARGE SCALE GENOMIC DNA]</scope>
    <source>
        <strain evidence="14">CC-503</strain>
    </source>
</reference>
<keyword evidence="6" id="KW-0560">Oxidoreductase</keyword>
<dbReference type="InterPro" id="IPR050584">
    <property type="entry name" value="Cholesterol_7-desaturase"/>
</dbReference>
<dbReference type="RefSeq" id="XP_001693591.2">
    <property type="nucleotide sequence ID" value="XM_001693539.2"/>
</dbReference>
<dbReference type="PROSITE" id="PS51296">
    <property type="entry name" value="RIESKE"/>
    <property type="match status" value="1"/>
</dbReference>
<dbReference type="GO" id="GO:0046872">
    <property type="term" value="F:metal ion binding"/>
    <property type="evidence" value="ECO:0007669"/>
    <property type="project" value="UniProtKB-KW"/>
</dbReference>
<feature type="compositionally biased region" description="Low complexity" evidence="10">
    <location>
        <begin position="271"/>
        <end position="290"/>
    </location>
</feature>
<keyword evidence="4" id="KW-0479">Metal-binding</keyword>
<dbReference type="SUPFAM" id="SSF55961">
    <property type="entry name" value="Bet v1-like"/>
    <property type="match status" value="1"/>
</dbReference>
<dbReference type="Gene3D" id="2.102.10.10">
    <property type="entry name" value="Rieske [2Fe-2S] iron-sulphur domain"/>
    <property type="match status" value="1"/>
</dbReference>
<evidence type="ECO:0000256" key="3">
    <source>
        <dbReference type="ARBA" id="ARBA00022714"/>
    </source>
</evidence>
<evidence type="ECO:0000313" key="13">
    <source>
        <dbReference type="EMBL" id="PNW74043.1"/>
    </source>
</evidence>
<accession>A0A2K3D0H7</accession>
<evidence type="ECO:0000256" key="1">
    <source>
        <dbReference type="ARBA" id="ARBA00004370"/>
    </source>
</evidence>
<feature type="domain" description="Rieske" evidence="12">
    <location>
        <begin position="118"/>
        <end position="228"/>
    </location>
</feature>
<evidence type="ECO:0000256" key="6">
    <source>
        <dbReference type="ARBA" id="ARBA00023002"/>
    </source>
</evidence>
<feature type="compositionally biased region" description="Low complexity" evidence="10">
    <location>
        <begin position="555"/>
        <end position="588"/>
    </location>
</feature>
<dbReference type="KEGG" id="cre:CHLRE_13g583050v5"/>
<dbReference type="Proteomes" id="UP000006906">
    <property type="component" value="Chromosome 13"/>
</dbReference>
<dbReference type="PANTHER" id="PTHR21266:SF32">
    <property type="entry name" value="CHOLESTEROL 7-DESATURASE NVD"/>
    <property type="match status" value="1"/>
</dbReference>
<evidence type="ECO:0000313" key="14">
    <source>
        <dbReference type="Proteomes" id="UP000006906"/>
    </source>
</evidence>
<dbReference type="GeneID" id="5719352"/>
<dbReference type="AlphaFoldDB" id="A0A2K3D0H7"/>
<dbReference type="OrthoDB" id="426882at2759"/>
<gene>
    <name evidence="13" type="ORF">CHLRE_13g583050v5</name>
</gene>